<protein>
    <submittedName>
        <fullName evidence="1">Uncharacterized protein</fullName>
    </submittedName>
</protein>
<accession>A0A3L6Q6K6</accession>
<comment type="caution">
    <text evidence="1">The sequence shown here is derived from an EMBL/GenBank/DDBJ whole genome shotgun (WGS) entry which is preliminary data.</text>
</comment>
<keyword evidence="2" id="KW-1185">Reference proteome</keyword>
<evidence type="ECO:0000313" key="1">
    <source>
        <dbReference type="EMBL" id="RLM73243.1"/>
    </source>
</evidence>
<reference evidence="2" key="1">
    <citation type="journal article" date="2019" name="Nat. Commun.">
        <title>The genome of broomcorn millet.</title>
        <authorList>
            <person name="Zou C."/>
            <person name="Miki D."/>
            <person name="Li D."/>
            <person name="Tang Q."/>
            <person name="Xiao L."/>
            <person name="Rajput S."/>
            <person name="Deng P."/>
            <person name="Jia W."/>
            <person name="Huang R."/>
            <person name="Zhang M."/>
            <person name="Sun Y."/>
            <person name="Hu J."/>
            <person name="Fu X."/>
            <person name="Schnable P.S."/>
            <person name="Li F."/>
            <person name="Zhang H."/>
            <person name="Feng B."/>
            <person name="Zhu X."/>
            <person name="Liu R."/>
            <person name="Schnable J.C."/>
            <person name="Zhu J.-K."/>
            <person name="Zhang H."/>
        </authorList>
    </citation>
    <scope>NUCLEOTIDE SEQUENCE [LARGE SCALE GENOMIC DNA]</scope>
</reference>
<organism evidence="1 2">
    <name type="scientific">Panicum miliaceum</name>
    <name type="common">Proso millet</name>
    <name type="synonym">Broomcorn millet</name>
    <dbReference type="NCBI Taxonomy" id="4540"/>
    <lineage>
        <taxon>Eukaryota</taxon>
        <taxon>Viridiplantae</taxon>
        <taxon>Streptophyta</taxon>
        <taxon>Embryophyta</taxon>
        <taxon>Tracheophyta</taxon>
        <taxon>Spermatophyta</taxon>
        <taxon>Magnoliopsida</taxon>
        <taxon>Liliopsida</taxon>
        <taxon>Poales</taxon>
        <taxon>Poaceae</taxon>
        <taxon>PACMAD clade</taxon>
        <taxon>Panicoideae</taxon>
        <taxon>Panicodae</taxon>
        <taxon>Paniceae</taxon>
        <taxon>Panicinae</taxon>
        <taxon>Panicum</taxon>
        <taxon>Panicum sect. Panicum</taxon>
    </lineage>
</organism>
<dbReference type="OrthoDB" id="675760at2759"/>
<sequence length="126" mass="13704">MTTAPRAVELLVPVERCLQRRCRGSEERKGVGEGKMLCAGLVDYLLLNGGGIPAGCSRSLVCLGPRPDVEIKYKIKVHGCESGVLSLARTVPCIRVLERFEARKFLFVPDAEWGPSGHVSISIRIG</sequence>
<proteinExistence type="predicted"/>
<dbReference type="AlphaFoldDB" id="A0A3L6Q6K6"/>
<dbReference type="Proteomes" id="UP000275267">
    <property type="component" value="Unassembled WGS sequence"/>
</dbReference>
<dbReference type="EMBL" id="PQIB02000013">
    <property type="protein sequence ID" value="RLM73243.1"/>
    <property type="molecule type" value="Genomic_DNA"/>
</dbReference>
<gene>
    <name evidence="1" type="ORF">C2845_PM15G02070</name>
</gene>
<evidence type="ECO:0000313" key="2">
    <source>
        <dbReference type="Proteomes" id="UP000275267"/>
    </source>
</evidence>
<name>A0A3L6Q6K6_PANMI</name>